<keyword evidence="3" id="KW-1185">Reference proteome</keyword>
<dbReference type="EMBL" id="RCSS01000283">
    <property type="protein sequence ID" value="RVD92194.1"/>
    <property type="molecule type" value="Genomic_DNA"/>
</dbReference>
<feature type="non-terminal residue" evidence="2">
    <location>
        <position position="1"/>
    </location>
</feature>
<comment type="caution">
    <text evidence="2">The sequence shown here is derived from an EMBL/GenBank/DDBJ whole genome shotgun (WGS) entry which is preliminary data.</text>
</comment>
<evidence type="ECO:0000313" key="3">
    <source>
        <dbReference type="Proteomes" id="UP000282876"/>
    </source>
</evidence>
<reference evidence="2 3" key="1">
    <citation type="submission" date="2018-10" db="EMBL/GenBank/DDBJ databases">
        <title>Draft genome sequence of the microsporidian Tubulinosema ratisbonensis.</title>
        <authorList>
            <person name="Polonais V."/>
            <person name="Peyretaillade E."/>
            <person name="Niehus S."/>
            <person name="Wawrzyniak I."/>
            <person name="Franchet A."/>
            <person name="Gaspin C."/>
            <person name="Reichstadt M."/>
            <person name="Belser C."/>
            <person name="Labadie K."/>
            <person name="Delbac F."/>
            <person name="Ferrandon D."/>
        </authorList>
    </citation>
    <scope>NUCLEOTIDE SEQUENCE [LARGE SCALE GENOMIC DNA]</scope>
    <source>
        <strain evidence="2 3">Franzen</strain>
    </source>
</reference>
<accession>A0A437AM28</accession>
<evidence type="ECO:0000256" key="1">
    <source>
        <dbReference type="SAM" id="Phobius"/>
    </source>
</evidence>
<feature type="transmembrane region" description="Helical" evidence="1">
    <location>
        <begin position="218"/>
        <end position="239"/>
    </location>
</feature>
<proteinExistence type="predicted"/>
<protein>
    <submittedName>
        <fullName evidence="2">Uncharacterized protein</fullName>
    </submittedName>
</protein>
<keyword evidence="1" id="KW-0472">Membrane</keyword>
<dbReference type="Proteomes" id="UP000282876">
    <property type="component" value="Unassembled WGS sequence"/>
</dbReference>
<evidence type="ECO:0000313" key="2">
    <source>
        <dbReference type="EMBL" id="RVD92194.1"/>
    </source>
</evidence>
<keyword evidence="1" id="KW-0812">Transmembrane</keyword>
<dbReference type="AlphaFoldDB" id="A0A437AM28"/>
<gene>
    <name evidence="2" type="ORF">TUBRATIS_13110</name>
</gene>
<sequence length="244" mass="29085">YSISKNSLQIIDENQKSIKKAIEDLITELLYYYWRIAYKKSKASNIHLKTPVNIYLKSLARNIVLKSYDNNELRKILKTDLNSLNEYKINKNYFLKAKDYTKIKLKDNLKNMEVYVNEIYSDFIHFFEPLEKQGNVTQSELDLAIENFHCESKLKIFNVFFRNVKKENFIDCVNPLKLSNNTTSYIPYNHTEARELFFDLDPIVYQTKNDRLINGKNYIANIAIVIASIFILYSIYCLYKFRRR</sequence>
<name>A0A437AM28_9MICR</name>
<keyword evidence="1" id="KW-1133">Transmembrane helix</keyword>
<dbReference type="VEuPathDB" id="MicrosporidiaDB:TUBRATIS_13110"/>
<organism evidence="2 3">
    <name type="scientific">Tubulinosema ratisbonensis</name>
    <dbReference type="NCBI Taxonomy" id="291195"/>
    <lineage>
        <taxon>Eukaryota</taxon>
        <taxon>Fungi</taxon>
        <taxon>Fungi incertae sedis</taxon>
        <taxon>Microsporidia</taxon>
        <taxon>Tubulinosematoidea</taxon>
        <taxon>Tubulinosematidae</taxon>
        <taxon>Tubulinosema</taxon>
    </lineage>
</organism>